<dbReference type="EMBL" id="LHPI01000021">
    <property type="protein sequence ID" value="KOO06035.1"/>
    <property type="molecule type" value="Genomic_DNA"/>
</dbReference>
<accession>A0A0M0HVE8</accession>
<keyword evidence="2" id="KW-1185">Reference proteome</keyword>
<dbReference type="STRING" id="171383.AKJ31_19020"/>
<organism evidence="1 2">
    <name type="scientific">Vibrio hepatarius</name>
    <dbReference type="NCBI Taxonomy" id="171383"/>
    <lineage>
        <taxon>Bacteria</taxon>
        <taxon>Pseudomonadati</taxon>
        <taxon>Pseudomonadota</taxon>
        <taxon>Gammaproteobacteria</taxon>
        <taxon>Vibrionales</taxon>
        <taxon>Vibrionaceae</taxon>
        <taxon>Vibrio</taxon>
        <taxon>Vibrio oreintalis group</taxon>
    </lineage>
</organism>
<evidence type="ECO:0000313" key="1">
    <source>
        <dbReference type="EMBL" id="KOO06035.1"/>
    </source>
</evidence>
<protein>
    <submittedName>
        <fullName evidence="1">Uncharacterized protein</fullName>
    </submittedName>
</protein>
<dbReference type="Proteomes" id="UP000037530">
    <property type="component" value="Unassembled WGS sequence"/>
</dbReference>
<name>A0A0M0HVE8_9VIBR</name>
<evidence type="ECO:0000313" key="2">
    <source>
        <dbReference type="Proteomes" id="UP000037530"/>
    </source>
</evidence>
<reference evidence="2" key="1">
    <citation type="submission" date="2015-08" db="EMBL/GenBank/DDBJ databases">
        <title>Vibrio galatheae sp. nov., a novel member of the Vibrionaceae family isolated from the Solomon Islands.</title>
        <authorList>
            <person name="Giubergia S."/>
            <person name="Machado H."/>
            <person name="Mateiu R.V."/>
            <person name="Gram L."/>
        </authorList>
    </citation>
    <scope>NUCLEOTIDE SEQUENCE [LARGE SCALE GENOMIC DNA]</scope>
    <source>
        <strain evidence="2">DSM 19134</strain>
    </source>
</reference>
<dbReference type="PATRIC" id="fig|171383.3.peg.3879"/>
<comment type="caution">
    <text evidence="1">The sequence shown here is derived from an EMBL/GenBank/DDBJ whole genome shotgun (WGS) entry which is preliminary data.</text>
</comment>
<proteinExistence type="predicted"/>
<dbReference type="AlphaFoldDB" id="A0A0M0HVE8"/>
<gene>
    <name evidence="1" type="ORF">AKJ31_19020</name>
</gene>
<sequence length="292" mass="33182">MDIMTKLTDLTNTAFDDCLYSFKPLKSIKPQLKSRLHSFSLAEITELLSAFLFAEAQTAKSPGCVPENASRPFSDLTIDDRASYAYVIKVLAEAELQHRIDHRTVTDWFSLYSANDLVADIKTVFPDSLILTHWHDIDRLERDFCVNIHSNSPIAVFPTAFTSSTGLLTAGSFFIIQDHLTDDDDLSAATYHVSLNVSDKLQYFTCDTLYDKQFLQALLMSGFDTQVHLDKLTADALPFDQGREAFLKRIHPDDNPYSICDWRHSEWNEGWDFSEEGDSDSAFDYASNKFIK</sequence>